<dbReference type="Proteomes" id="UP000663814">
    <property type="component" value="Unassembled WGS sequence"/>
</dbReference>
<evidence type="ECO:0000313" key="1">
    <source>
        <dbReference type="EMBL" id="MBZ9612325.1"/>
    </source>
</evidence>
<protein>
    <submittedName>
        <fullName evidence="1">Uncharacterized protein</fullName>
    </submittedName>
</protein>
<name>A0ABS7X9T9_9GAMM</name>
<organism evidence="1 2">
    <name type="scientific">Rheinheimera maricola</name>
    <dbReference type="NCBI Taxonomy" id="2793282"/>
    <lineage>
        <taxon>Bacteria</taxon>
        <taxon>Pseudomonadati</taxon>
        <taxon>Pseudomonadota</taxon>
        <taxon>Gammaproteobacteria</taxon>
        <taxon>Chromatiales</taxon>
        <taxon>Chromatiaceae</taxon>
        <taxon>Rheinheimera</taxon>
    </lineage>
</organism>
<comment type="caution">
    <text evidence="1">The sequence shown here is derived from an EMBL/GenBank/DDBJ whole genome shotgun (WGS) entry which is preliminary data.</text>
</comment>
<reference evidence="1 2" key="1">
    <citation type="submission" date="2021-08" db="EMBL/GenBank/DDBJ databases">
        <title>Rheinheimera aquimaris sp. nov., isolated from seawater of the East Sea in Korea.</title>
        <authorList>
            <person name="Kim K.H."/>
            <person name="Wenting R."/>
            <person name="Kim K.R."/>
            <person name="Jeon C.O."/>
        </authorList>
    </citation>
    <scope>NUCLEOTIDE SEQUENCE [LARGE SCALE GENOMIC DNA]</scope>
    <source>
        <strain evidence="1 2">MA-13</strain>
    </source>
</reference>
<keyword evidence="2" id="KW-1185">Reference proteome</keyword>
<gene>
    <name evidence="1" type="ORF">I4W93_012025</name>
</gene>
<dbReference type="RefSeq" id="WP_205311546.1">
    <property type="nucleotide sequence ID" value="NZ_JAERPS020000004.1"/>
</dbReference>
<proteinExistence type="predicted"/>
<dbReference type="EMBL" id="JAERPS020000004">
    <property type="protein sequence ID" value="MBZ9612325.1"/>
    <property type="molecule type" value="Genomic_DNA"/>
</dbReference>
<sequence>MSKTKRKLLSSNDLTMLYKLTNPKIVDKPILHVVIRPHDGEWSIEDSHILRGYAGCQRSLEDKVDRYDSRNLWPSQCELGIGVYVNGNLSQVLVAKNLGHNSVSNQASSLPLDDILSVLGLTRNDIYKRD</sequence>
<evidence type="ECO:0000313" key="2">
    <source>
        <dbReference type="Proteomes" id="UP000663814"/>
    </source>
</evidence>
<accession>A0ABS7X9T9</accession>